<keyword evidence="2" id="KW-1185">Reference proteome</keyword>
<dbReference type="SFLD" id="SFLDG01135">
    <property type="entry name" value="C1.5.6:_HAD__Beta-PGM__Phospha"/>
    <property type="match status" value="1"/>
</dbReference>
<dbReference type="NCBIfam" id="TIGR01549">
    <property type="entry name" value="HAD-SF-IA-v1"/>
    <property type="match status" value="1"/>
</dbReference>
<dbReference type="GO" id="GO:0008967">
    <property type="term" value="F:phosphoglycolate phosphatase activity"/>
    <property type="evidence" value="ECO:0007669"/>
    <property type="project" value="TreeGrafter"/>
</dbReference>
<dbReference type="InterPro" id="IPR006439">
    <property type="entry name" value="HAD-SF_hydro_IA"/>
</dbReference>
<dbReference type="Gene3D" id="3.40.50.1000">
    <property type="entry name" value="HAD superfamily/HAD-like"/>
    <property type="match status" value="1"/>
</dbReference>
<dbReference type="EMBL" id="BJYU01000020">
    <property type="protein sequence ID" value="GEO14260.1"/>
    <property type="molecule type" value="Genomic_DNA"/>
</dbReference>
<dbReference type="AlphaFoldDB" id="A0A512BQN4"/>
<reference evidence="1 2" key="1">
    <citation type="submission" date="2019-07" db="EMBL/GenBank/DDBJ databases">
        <title>Whole genome shotgun sequence of Microvirga aerophila NBRC 106136.</title>
        <authorList>
            <person name="Hosoyama A."/>
            <person name="Uohara A."/>
            <person name="Ohji S."/>
            <person name="Ichikawa N."/>
        </authorList>
    </citation>
    <scope>NUCLEOTIDE SEQUENCE [LARGE SCALE GENOMIC DNA]</scope>
    <source>
        <strain evidence="1 2">NBRC 106136</strain>
    </source>
</reference>
<name>A0A512BQN4_9HYPH</name>
<dbReference type="InterPro" id="IPR036412">
    <property type="entry name" value="HAD-like_sf"/>
</dbReference>
<dbReference type="GO" id="GO:0005829">
    <property type="term" value="C:cytosol"/>
    <property type="evidence" value="ECO:0007669"/>
    <property type="project" value="TreeGrafter"/>
</dbReference>
<dbReference type="Gene3D" id="1.10.150.240">
    <property type="entry name" value="Putative phosphatase, domain 2"/>
    <property type="match status" value="1"/>
</dbReference>
<proteinExistence type="predicted"/>
<dbReference type="OrthoDB" id="9782449at2"/>
<dbReference type="SFLD" id="SFLDG01129">
    <property type="entry name" value="C1.5:_HAD__Beta-PGM__Phosphata"/>
    <property type="match status" value="1"/>
</dbReference>
<evidence type="ECO:0000313" key="1">
    <source>
        <dbReference type="EMBL" id="GEO14260.1"/>
    </source>
</evidence>
<gene>
    <name evidence="1" type="ORF">MAE02_19560</name>
</gene>
<dbReference type="Pfam" id="PF13419">
    <property type="entry name" value="HAD_2"/>
    <property type="match status" value="1"/>
</dbReference>
<dbReference type="InterPro" id="IPR023214">
    <property type="entry name" value="HAD_sf"/>
</dbReference>
<dbReference type="PANTHER" id="PTHR43434:SF24">
    <property type="entry name" value="HYDROLASE-RELATED"/>
    <property type="match status" value="1"/>
</dbReference>
<dbReference type="PANTHER" id="PTHR43434">
    <property type="entry name" value="PHOSPHOGLYCOLATE PHOSPHATASE"/>
    <property type="match status" value="1"/>
</dbReference>
<dbReference type="SUPFAM" id="SSF56784">
    <property type="entry name" value="HAD-like"/>
    <property type="match status" value="1"/>
</dbReference>
<dbReference type="InterPro" id="IPR023198">
    <property type="entry name" value="PGP-like_dom2"/>
</dbReference>
<sequence length="225" mass="23910">MKLILFDVDGTLVDSQNIIVAAQHAAFSAYGLEPPSREMSLSIVGLSLVEAFTVLVGPKGPAEGLAEAYKAAFSTLRLDPALAEPLFPGADECLDWLRGRDDVLLGIATGKSRRGVSHLLDRHGWDRVFATIQTADDAPSKPHPAMIRQAMEELDVAPHDTVMIGDSSYDMAMVRAAGAVPVGVTWGFQPEAALVEAGAGSIVHSYGELRTFLSEFLGNPSHTAA</sequence>
<dbReference type="InterPro" id="IPR050155">
    <property type="entry name" value="HAD-like_hydrolase_sf"/>
</dbReference>
<protein>
    <submittedName>
        <fullName evidence="1">Haloacid dehalogenase</fullName>
    </submittedName>
</protein>
<dbReference type="Proteomes" id="UP000321085">
    <property type="component" value="Unassembled WGS sequence"/>
</dbReference>
<comment type="caution">
    <text evidence="1">The sequence shown here is derived from an EMBL/GenBank/DDBJ whole genome shotgun (WGS) entry which is preliminary data.</text>
</comment>
<accession>A0A512BQN4</accession>
<dbReference type="GO" id="GO:0006281">
    <property type="term" value="P:DNA repair"/>
    <property type="evidence" value="ECO:0007669"/>
    <property type="project" value="TreeGrafter"/>
</dbReference>
<evidence type="ECO:0000313" key="2">
    <source>
        <dbReference type="Proteomes" id="UP000321085"/>
    </source>
</evidence>
<dbReference type="RefSeq" id="WP_114186719.1">
    <property type="nucleotide sequence ID" value="NZ_BJYU01000020.1"/>
</dbReference>
<dbReference type="InterPro" id="IPR041492">
    <property type="entry name" value="HAD_2"/>
</dbReference>
<organism evidence="1 2">
    <name type="scientific">Microvirga aerophila</name>
    <dbReference type="NCBI Taxonomy" id="670291"/>
    <lineage>
        <taxon>Bacteria</taxon>
        <taxon>Pseudomonadati</taxon>
        <taxon>Pseudomonadota</taxon>
        <taxon>Alphaproteobacteria</taxon>
        <taxon>Hyphomicrobiales</taxon>
        <taxon>Methylobacteriaceae</taxon>
        <taxon>Microvirga</taxon>
    </lineage>
</organism>
<dbReference type="SFLD" id="SFLDS00003">
    <property type="entry name" value="Haloacid_Dehalogenase"/>
    <property type="match status" value="1"/>
</dbReference>